<dbReference type="PANTHER" id="PTHR11662">
    <property type="entry name" value="SOLUTE CARRIER FAMILY 17"/>
    <property type="match status" value="1"/>
</dbReference>
<dbReference type="GO" id="GO:0022857">
    <property type="term" value="F:transmembrane transporter activity"/>
    <property type="evidence" value="ECO:0007669"/>
    <property type="project" value="InterPro"/>
</dbReference>
<organism evidence="7 8">
    <name type="scientific">Aphis craccivora</name>
    <name type="common">Cowpea aphid</name>
    <dbReference type="NCBI Taxonomy" id="307492"/>
    <lineage>
        <taxon>Eukaryota</taxon>
        <taxon>Metazoa</taxon>
        <taxon>Ecdysozoa</taxon>
        <taxon>Arthropoda</taxon>
        <taxon>Hexapoda</taxon>
        <taxon>Insecta</taxon>
        <taxon>Pterygota</taxon>
        <taxon>Neoptera</taxon>
        <taxon>Paraneoptera</taxon>
        <taxon>Hemiptera</taxon>
        <taxon>Sternorrhyncha</taxon>
        <taxon>Aphidomorpha</taxon>
        <taxon>Aphidoidea</taxon>
        <taxon>Aphididae</taxon>
        <taxon>Aphidini</taxon>
        <taxon>Aphis</taxon>
        <taxon>Aphis</taxon>
    </lineage>
</organism>
<evidence type="ECO:0000256" key="4">
    <source>
        <dbReference type="ARBA" id="ARBA00023136"/>
    </source>
</evidence>
<evidence type="ECO:0000313" key="7">
    <source>
        <dbReference type="EMBL" id="KAF0711293.1"/>
    </source>
</evidence>
<gene>
    <name evidence="7" type="ORF">FWK35_00038280</name>
</gene>
<accession>A0A6G0VVV5</accession>
<dbReference type="EMBL" id="VUJU01011314">
    <property type="protein sequence ID" value="KAF0711293.1"/>
    <property type="molecule type" value="Genomic_DNA"/>
</dbReference>
<keyword evidence="3 5" id="KW-1133">Transmembrane helix</keyword>
<dbReference type="OrthoDB" id="6617347at2759"/>
<dbReference type="GO" id="GO:0016020">
    <property type="term" value="C:membrane"/>
    <property type="evidence" value="ECO:0007669"/>
    <property type="project" value="UniProtKB-SubCell"/>
</dbReference>
<dbReference type="SUPFAM" id="SSF103473">
    <property type="entry name" value="MFS general substrate transporter"/>
    <property type="match status" value="1"/>
</dbReference>
<keyword evidence="2 5" id="KW-0812">Transmembrane</keyword>
<dbReference type="Gene3D" id="1.20.1250.20">
    <property type="entry name" value="MFS general substrate transporter like domains"/>
    <property type="match status" value="1"/>
</dbReference>
<dbReference type="InterPro" id="IPR036259">
    <property type="entry name" value="MFS_trans_sf"/>
</dbReference>
<evidence type="ECO:0000259" key="6">
    <source>
        <dbReference type="PROSITE" id="PS50850"/>
    </source>
</evidence>
<comment type="caution">
    <text evidence="7">The sequence shown here is derived from an EMBL/GenBank/DDBJ whole genome shotgun (WGS) entry which is preliminary data.</text>
</comment>
<evidence type="ECO:0000256" key="3">
    <source>
        <dbReference type="ARBA" id="ARBA00022989"/>
    </source>
</evidence>
<comment type="subcellular location">
    <subcellularLocation>
        <location evidence="1">Membrane</location>
        <topology evidence="1">Multi-pass membrane protein</topology>
    </subcellularLocation>
</comment>
<evidence type="ECO:0000256" key="5">
    <source>
        <dbReference type="SAM" id="Phobius"/>
    </source>
</evidence>
<dbReference type="InterPro" id="IPR011701">
    <property type="entry name" value="MFS"/>
</dbReference>
<protein>
    <submittedName>
        <fullName evidence="7">Vesicular glutamate transporter 1-like</fullName>
    </submittedName>
</protein>
<feature type="non-terminal residue" evidence="7">
    <location>
        <position position="106"/>
    </location>
</feature>
<dbReference type="Proteomes" id="UP000478052">
    <property type="component" value="Unassembled WGS sequence"/>
</dbReference>
<sequence length="106" mass="11991">DKYFDWDEHQQNMAKGSFFWLHMVLQIPGGLLAQKFGAKSIFGYSNGLVALLTCVIPLSAKFNFKALILIRIFQGLIAGLAWPSMQAMTGKWIPPHERSRFVSAYL</sequence>
<reference evidence="7 8" key="1">
    <citation type="submission" date="2019-08" db="EMBL/GenBank/DDBJ databases">
        <title>Whole genome of Aphis craccivora.</title>
        <authorList>
            <person name="Voronova N.V."/>
            <person name="Shulinski R.S."/>
            <person name="Bandarenka Y.V."/>
            <person name="Zhorov D.G."/>
            <person name="Warner D."/>
        </authorList>
    </citation>
    <scope>NUCLEOTIDE SEQUENCE [LARGE SCALE GENOMIC DNA]</scope>
    <source>
        <strain evidence="7">180601</strain>
        <tissue evidence="7">Whole Body</tissue>
    </source>
</reference>
<dbReference type="AlphaFoldDB" id="A0A6G0VVV5"/>
<name>A0A6G0VVV5_APHCR</name>
<dbReference type="InterPro" id="IPR020846">
    <property type="entry name" value="MFS_dom"/>
</dbReference>
<evidence type="ECO:0000256" key="2">
    <source>
        <dbReference type="ARBA" id="ARBA00022692"/>
    </source>
</evidence>
<evidence type="ECO:0000256" key="1">
    <source>
        <dbReference type="ARBA" id="ARBA00004141"/>
    </source>
</evidence>
<dbReference type="GO" id="GO:0006820">
    <property type="term" value="P:monoatomic anion transport"/>
    <property type="evidence" value="ECO:0007669"/>
    <property type="project" value="TreeGrafter"/>
</dbReference>
<dbReference type="PANTHER" id="PTHR11662:SF79">
    <property type="entry name" value="NA[+]-DEPENDENT INORGANIC PHOSPHATE COTRANSPORTER, ISOFORM A"/>
    <property type="match status" value="1"/>
</dbReference>
<proteinExistence type="predicted"/>
<feature type="transmembrane region" description="Helical" evidence="5">
    <location>
        <begin position="41"/>
        <end position="60"/>
    </location>
</feature>
<keyword evidence="8" id="KW-1185">Reference proteome</keyword>
<dbReference type="InterPro" id="IPR050382">
    <property type="entry name" value="MFS_Na/Anion_cotransporter"/>
</dbReference>
<dbReference type="PROSITE" id="PS50850">
    <property type="entry name" value="MFS"/>
    <property type="match status" value="1"/>
</dbReference>
<feature type="domain" description="Major facilitator superfamily (MFS) profile" evidence="6">
    <location>
        <begin position="1"/>
        <end position="106"/>
    </location>
</feature>
<evidence type="ECO:0000313" key="8">
    <source>
        <dbReference type="Proteomes" id="UP000478052"/>
    </source>
</evidence>
<feature type="transmembrane region" description="Helical" evidence="5">
    <location>
        <begin position="66"/>
        <end position="83"/>
    </location>
</feature>
<feature type="non-terminal residue" evidence="7">
    <location>
        <position position="1"/>
    </location>
</feature>
<dbReference type="Pfam" id="PF07690">
    <property type="entry name" value="MFS_1"/>
    <property type="match status" value="1"/>
</dbReference>
<keyword evidence="4 5" id="KW-0472">Membrane</keyword>